<name>A0ABP1DEL3_9APHY</name>
<organism evidence="1 2">
    <name type="scientific">Somion occarium</name>
    <dbReference type="NCBI Taxonomy" id="3059160"/>
    <lineage>
        <taxon>Eukaryota</taxon>
        <taxon>Fungi</taxon>
        <taxon>Dikarya</taxon>
        <taxon>Basidiomycota</taxon>
        <taxon>Agaricomycotina</taxon>
        <taxon>Agaricomycetes</taxon>
        <taxon>Polyporales</taxon>
        <taxon>Cerrenaceae</taxon>
        <taxon>Somion</taxon>
    </lineage>
</organism>
<dbReference type="EMBL" id="OZ037946">
    <property type="protein sequence ID" value="CAL1705419.1"/>
    <property type="molecule type" value="Genomic_DNA"/>
</dbReference>
<evidence type="ECO:0000313" key="1">
    <source>
        <dbReference type="EMBL" id="CAL1705419.1"/>
    </source>
</evidence>
<accession>A0ABP1DEL3</accession>
<evidence type="ECO:0000313" key="2">
    <source>
        <dbReference type="Proteomes" id="UP001497453"/>
    </source>
</evidence>
<gene>
    <name evidence="1" type="ORF">GFSPODELE1_LOCUS5418</name>
</gene>
<dbReference type="Proteomes" id="UP001497453">
    <property type="component" value="Chromosome 3"/>
</dbReference>
<protein>
    <submittedName>
        <fullName evidence="1">Uncharacterized protein</fullName>
    </submittedName>
</protein>
<reference evidence="2" key="1">
    <citation type="submission" date="2024-04" db="EMBL/GenBank/DDBJ databases">
        <authorList>
            <person name="Shaw F."/>
            <person name="Minotto A."/>
        </authorList>
    </citation>
    <scope>NUCLEOTIDE SEQUENCE [LARGE SCALE GENOMIC DNA]</scope>
</reference>
<sequence>MTYDADLSLPFYELLLLSTPGPCDAFLLPRHTSHGFDGLHSPDTALNLGELLFTDVTFASFSSSASALSLKVSTLDLIFENTGKIM</sequence>
<keyword evidence="2" id="KW-1185">Reference proteome</keyword>
<proteinExistence type="predicted"/>